<dbReference type="EMBL" id="CP001681">
    <property type="protein sequence ID" value="ACU04749.1"/>
    <property type="molecule type" value="Genomic_DNA"/>
</dbReference>
<gene>
    <name evidence="3" type="ordered locus">Phep_2545</name>
</gene>
<proteinExistence type="predicted"/>
<protein>
    <submittedName>
        <fullName evidence="3">Phosphoesterase PA-phosphatase related</fullName>
    </submittedName>
</protein>
<dbReference type="InterPro" id="IPR000326">
    <property type="entry name" value="PAP2/HPO"/>
</dbReference>
<reference evidence="3 4" key="1">
    <citation type="journal article" date="2009" name="Stand. Genomic Sci.">
        <title>Complete genome sequence of Pedobacter heparinus type strain (HIM 762-3).</title>
        <authorList>
            <person name="Han C."/>
            <person name="Spring S."/>
            <person name="Lapidus A."/>
            <person name="Del Rio T.G."/>
            <person name="Tice H."/>
            <person name="Copeland A."/>
            <person name="Cheng J.F."/>
            <person name="Lucas S."/>
            <person name="Chen F."/>
            <person name="Nolan M."/>
            <person name="Bruce D."/>
            <person name="Goodwin L."/>
            <person name="Pitluck S."/>
            <person name="Ivanova N."/>
            <person name="Mavromatis K."/>
            <person name="Mikhailova N."/>
            <person name="Pati A."/>
            <person name="Chen A."/>
            <person name="Palaniappan K."/>
            <person name="Land M."/>
            <person name="Hauser L."/>
            <person name="Chang Y.J."/>
            <person name="Jeffries C.C."/>
            <person name="Saunders E."/>
            <person name="Chertkov O."/>
            <person name="Brettin T."/>
            <person name="Goker M."/>
            <person name="Rohde M."/>
            <person name="Bristow J."/>
            <person name="Eisen J.A."/>
            <person name="Markowitz V."/>
            <person name="Hugenholtz P."/>
            <person name="Kyrpides N.C."/>
            <person name="Klenk H.P."/>
            <person name="Detter J.C."/>
        </authorList>
    </citation>
    <scope>NUCLEOTIDE SEQUENCE [LARGE SCALE GENOMIC DNA]</scope>
    <source>
        <strain evidence="4">ATCC 13125 / DSM 2366 / CIP 104194 / JCM 7457 / NBRC 12017 / NCIMB 9290 / NRRL B-14731 / HIM 762-3</strain>
    </source>
</reference>
<organism evidence="3 4">
    <name type="scientific">Pedobacter heparinus (strain ATCC 13125 / DSM 2366 / CIP 104194 / JCM 7457 / NBRC 12017 / NCIMB 9290 / NRRL B-14731 / HIM 762-3)</name>
    <dbReference type="NCBI Taxonomy" id="485917"/>
    <lineage>
        <taxon>Bacteria</taxon>
        <taxon>Pseudomonadati</taxon>
        <taxon>Bacteroidota</taxon>
        <taxon>Sphingobacteriia</taxon>
        <taxon>Sphingobacteriales</taxon>
        <taxon>Sphingobacteriaceae</taxon>
        <taxon>Pedobacter</taxon>
    </lineage>
</organism>
<keyword evidence="1" id="KW-0812">Transmembrane</keyword>
<dbReference type="SMART" id="SM00014">
    <property type="entry name" value="acidPPc"/>
    <property type="match status" value="1"/>
</dbReference>
<feature type="domain" description="Phosphatidic acid phosphatase type 2/haloperoxidase" evidence="2">
    <location>
        <begin position="104"/>
        <end position="205"/>
    </location>
</feature>
<evidence type="ECO:0000259" key="2">
    <source>
        <dbReference type="SMART" id="SM00014"/>
    </source>
</evidence>
<keyword evidence="4" id="KW-1185">Reference proteome</keyword>
<name>C6Y037_PEDHD</name>
<dbReference type="STRING" id="485917.Phep_2545"/>
<dbReference type="HOGENOM" id="CLU_079010_1_0_10"/>
<dbReference type="PANTHER" id="PTHR14969:SF13">
    <property type="entry name" value="AT30094P"/>
    <property type="match status" value="1"/>
</dbReference>
<dbReference type="PANTHER" id="PTHR14969">
    <property type="entry name" value="SPHINGOSINE-1-PHOSPHATE PHOSPHOHYDROLASE"/>
    <property type="match status" value="1"/>
</dbReference>
<keyword evidence="1" id="KW-0472">Membrane</keyword>
<dbReference type="InterPro" id="IPR036938">
    <property type="entry name" value="PAP2/HPO_sf"/>
</dbReference>
<evidence type="ECO:0000313" key="4">
    <source>
        <dbReference type="Proteomes" id="UP000000852"/>
    </source>
</evidence>
<sequence length="242" mass="26288">MAQLQDTLLLTAMPNSYKYTGMEPYKPGFTPFIIPAAFIGYGVITLAGDNLIRRLDYSTRNELQEDHPLFAAHADDYMQFAPAVAVYGLNLAGIKGKHSLLDATGIYVLSSAIMGGSVSILKRATHRERPDGSGFNSFPSGHTANAFAAAEFLKQEYKDISSWYGVAGYAVATATGTLRMYNNKHWFSDVVAGAGVGILSAKIAYLVYPKLKRLVLGKSTLQYNVVPSYQQHSIGLSLNGTF</sequence>
<feature type="transmembrane region" description="Helical" evidence="1">
    <location>
        <begin position="163"/>
        <end position="181"/>
    </location>
</feature>
<feature type="transmembrane region" description="Helical" evidence="1">
    <location>
        <begin position="187"/>
        <end position="208"/>
    </location>
</feature>
<dbReference type="SUPFAM" id="SSF48317">
    <property type="entry name" value="Acid phosphatase/Vanadium-dependent haloperoxidase"/>
    <property type="match status" value="1"/>
</dbReference>
<accession>C6Y037</accession>
<dbReference type="Gene3D" id="1.20.144.10">
    <property type="entry name" value="Phosphatidic acid phosphatase type 2/haloperoxidase"/>
    <property type="match status" value="1"/>
</dbReference>
<dbReference type="RefSeq" id="WP_015808361.1">
    <property type="nucleotide sequence ID" value="NC_013061.1"/>
</dbReference>
<dbReference type="CDD" id="cd03394">
    <property type="entry name" value="PAP2_like_5"/>
    <property type="match status" value="1"/>
</dbReference>
<dbReference type="AlphaFoldDB" id="C6Y037"/>
<dbReference type="eggNOG" id="COG0671">
    <property type="taxonomic scope" value="Bacteria"/>
</dbReference>
<evidence type="ECO:0000256" key="1">
    <source>
        <dbReference type="SAM" id="Phobius"/>
    </source>
</evidence>
<evidence type="ECO:0000313" key="3">
    <source>
        <dbReference type="EMBL" id="ACU04749.1"/>
    </source>
</evidence>
<dbReference type="Pfam" id="PF01569">
    <property type="entry name" value="PAP2"/>
    <property type="match status" value="1"/>
</dbReference>
<dbReference type="Proteomes" id="UP000000852">
    <property type="component" value="Chromosome"/>
</dbReference>
<keyword evidence="1" id="KW-1133">Transmembrane helix</keyword>
<dbReference type="KEGG" id="phe:Phep_2545"/>
<feature type="transmembrane region" description="Helical" evidence="1">
    <location>
        <begin position="32"/>
        <end position="52"/>
    </location>
</feature>